<dbReference type="GO" id="GO:0008270">
    <property type="term" value="F:zinc ion binding"/>
    <property type="evidence" value="ECO:0007669"/>
    <property type="project" value="UniProtKB-KW"/>
</dbReference>
<reference evidence="5" key="1">
    <citation type="submission" date="2020-07" db="EMBL/GenBank/DDBJ databases">
        <title>Ethylene signaling mediates host invasion by parasitic plants.</title>
        <authorList>
            <person name="Yoshida S."/>
        </authorList>
    </citation>
    <scope>NUCLEOTIDE SEQUENCE</scope>
    <source>
        <strain evidence="5">Okayama</strain>
    </source>
</reference>
<comment type="caution">
    <text evidence="5">The sequence shown here is derived from an EMBL/GenBank/DDBJ whole genome shotgun (WGS) entry which is preliminary data.</text>
</comment>
<dbReference type="AlphaFoldDB" id="A0A830BU77"/>
<feature type="compositionally biased region" description="Basic residues" evidence="4">
    <location>
        <begin position="1"/>
        <end position="11"/>
    </location>
</feature>
<accession>A0A830BU77</accession>
<feature type="non-terminal residue" evidence="5">
    <location>
        <position position="1"/>
    </location>
</feature>
<protein>
    <submittedName>
        <fullName evidence="5">Uncharacterized protein</fullName>
    </submittedName>
</protein>
<dbReference type="SUPFAM" id="SSF57903">
    <property type="entry name" value="FYVE/PHD zinc finger"/>
    <property type="match status" value="1"/>
</dbReference>
<keyword evidence="6" id="KW-1185">Reference proteome</keyword>
<dbReference type="PANTHER" id="PTHR34451">
    <property type="entry name" value="PHD FINGER FAMILY PROTEIN"/>
    <property type="match status" value="1"/>
</dbReference>
<dbReference type="PANTHER" id="PTHR34451:SF7">
    <property type="entry name" value="PHD FINGER FAMILY PROTEIN"/>
    <property type="match status" value="1"/>
</dbReference>
<dbReference type="CDD" id="cd15489">
    <property type="entry name" value="PHD_SF"/>
    <property type="match status" value="1"/>
</dbReference>
<name>A0A830BU77_9LAMI</name>
<feature type="compositionally biased region" description="Low complexity" evidence="4">
    <location>
        <begin position="12"/>
        <end position="27"/>
    </location>
</feature>
<evidence type="ECO:0000256" key="1">
    <source>
        <dbReference type="ARBA" id="ARBA00022723"/>
    </source>
</evidence>
<feature type="compositionally biased region" description="Acidic residues" evidence="4">
    <location>
        <begin position="288"/>
        <end position="299"/>
    </location>
</feature>
<feature type="region of interest" description="Disordered" evidence="4">
    <location>
        <begin position="288"/>
        <end position="330"/>
    </location>
</feature>
<gene>
    <name evidence="5" type="ORF">PHJA_000940100</name>
</gene>
<evidence type="ECO:0000256" key="3">
    <source>
        <dbReference type="ARBA" id="ARBA00022833"/>
    </source>
</evidence>
<proteinExistence type="predicted"/>
<dbReference type="InterPro" id="IPR011011">
    <property type="entry name" value="Znf_FYVE_PHD"/>
</dbReference>
<organism evidence="5 6">
    <name type="scientific">Phtheirospermum japonicum</name>
    <dbReference type="NCBI Taxonomy" id="374723"/>
    <lineage>
        <taxon>Eukaryota</taxon>
        <taxon>Viridiplantae</taxon>
        <taxon>Streptophyta</taxon>
        <taxon>Embryophyta</taxon>
        <taxon>Tracheophyta</taxon>
        <taxon>Spermatophyta</taxon>
        <taxon>Magnoliopsida</taxon>
        <taxon>eudicotyledons</taxon>
        <taxon>Gunneridae</taxon>
        <taxon>Pentapetalae</taxon>
        <taxon>asterids</taxon>
        <taxon>lamiids</taxon>
        <taxon>Lamiales</taxon>
        <taxon>Orobanchaceae</taxon>
        <taxon>Orobanchaceae incertae sedis</taxon>
        <taxon>Phtheirospermum</taxon>
    </lineage>
</organism>
<feature type="region of interest" description="Disordered" evidence="4">
    <location>
        <begin position="1"/>
        <end position="27"/>
    </location>
</feature>
<evidence type="ECO:0000256" key="2">
    <source>
        <dbReference type="ARBA" id="ARBA00022771"/>
    </source>
</evidence>
<dbReference type="EMBL" id="BMAC01000158">
    <property type="protein sequence ID" value="GFP87964.1"/>
    <property type="molecule type" value="Genomic_DNA"/>
</dbReference>
<keyword evidence="3" id="KW-0862">Zinc</keyword>
<evidence type="ECO:0000256" key="4">
    <source>
        <dbReference type="SAM" id="MobiDB-lite"/>
    </source>
</evidence>
<dbReference type="Proteomes" id="UP000653305">
    <property type="component" value="Unassembled WGS sequence"/>
</dbReference>
<keyword evidence="2" id="KW-0863">Zinc-finger</keyword>
<keyword evidence="1" id="KW-0479">Metal-binding</keyword>
<dbReference type="OrthoDB" id="692041at2759"/>
<evidence type="ECO:0000313" key="6">
    <source>
        <dbReference type="Proteomes" id="UP000653305"/>
    </source>
</evidence>
<evidence type="ECO:0000313" key="5">
    <source>
        <dbReference type="EMBL" id="GFP87964.1"/>
    </source>
</evidence>
<sequence>PPPPSRQRRRAATAARRSGGSSTTSATAGSSAASALACVLRLHPQSFLPTCFQVYPPPPTNDAVLTCFKCYSSSHSRCVEAAAGPTSPPNPYICPLCTHPNTPIFKLRSAKDVDPTNARGDNCRVMDRDTARKLLAAAKIASASMNKAAAAAKAEAERRAKEAAYTRKRAKEALEYVAHLVTKMRKKEMGEGIQVVGYNTTGGGGARIDRVNNSNVNASYRNGNGAIVLAGRPMDSSNQVLAAFNAVGFKENENMRSVGSGRVAADHAPMDVDGNNDGGVNFANMESGEENADISDDEVDLVRALEEQMQQDDDEGNSHGGEQDANGAQL</sequence>